<dbReference type="AlphaFoldDB" id="A0A060C7T3"/>
<dbReference type="EMBL" id="KF125395">
    <property type="protein sequence ID" value="AIA92723.1"/>
    <property type="molecule type" value="Genomic_DNA"/>
</dbReference>
<reference evidence="1" key="1">
    <citation type="journal article" date="2013" name="Environ. Microbiol.">
        <title>Seasonally variable intestinal metagenomes of the red palm weevil (Rhynchophorus ferrugineus).</title>
        <authorList>
            <person name="Jia S."/>
            <person name="Zhang X."/>
            <person name="Zhang G."/>
            <person name="Yin A."/>
            <person name="Zhang S."/>
            <person name="Li F."/>
            <person name="Wang L."/>
            <person name="Zhao D."/>
            <person name="Yun Q."/>
            <person name="Tala"/>
            <person name="Wang J."/>
            <person name="Sun G."/>
            <person name="Baabdullah M."/>
            <person name="Yu X."/>
            <person name="Hu S."/>
            <person name="Al-Mssallem I.S."/>
            <person name="Yu J."/>
        </authorList>
    </citation>
    <scope>NUCLEOTIDE SEQUENCE</scope>
</reference>
<feature type="non-terminal residue" evidence="1">
    <location>
        <position position="149"/>
    </location>
</feature>
<evidence type="ECO:0000313" key="1">
    <source>
        <dbReference type="EMBL" id="AIA92723.1"/>
    </source>
</evidence>
<sequence>MKRDEHIISLTTDGALAQSGDTVSSRAQLEGILRAWAASGKPSLTLHFHGGLVNEAKGVAQAERLYAEWSENAQTYPVFVVWRSGALETLQISLLDIVQGSPLFRAVLQKLLKHVLRKFPLVASCCQTICWRWRWRRKRLRWAIWRAWC</sequence>
<name>A0A060C7T3_9BURK</name>
<organism evidence="1">
    <name type="scientific">uncultured Alicycliphilus sp</name>
    <dbReference type="NCBI Taxonomy" id="592398"/>
    <lineage>
        <taxon>Bacteria</taxon>
        <taxon>Pseudomonadati</taxon>
        <taxon>Pseudomonadota</taxon>
        <taxon>Betaproteobacteria</taxon>
        <taxon>Burkholderiales</taxon>
        <taxon>Comamonadaceae</taxon>
        <taxon>Alicycliphilus</taxon>
        <taxon>environmental samples</taxon>
    </lineage>
</organism>
<proteinExistence type="predicted"/>
<accession>A0A060C7T3</accession>
<protein>
    <submittedName>
        <fullName evidence="1">CAZy families GH19 protein</fullName>
    </submittedName>
</protein>